<dbReference type="InterPro" id="IPR006342">
    <property type="entry name" value="FkbM_mtfrase"/>
</dbReference>
<protein>
    <recommendedName>
        <fullName evidence="1">Methyltransferase FkbM domain-containing protein</fullName>
    </recommendedName>
</protein>
<dbReference type="PANTHER" id="PTHR34203">
    <property type="entry name" value="METHYLTRANSFERASE, FKBM FAMILY PROTEIN"/>
    <property type="match status" value="1"/>
</dbReference>
<dbReference type="PANTHER" id="PTHR34203:SF15">
    <property type="entry name" value="SLL1173 PROTEIN"/>
    <property type="match status" value="1"/>
</dbReference>
<dbReference type="EMBL" id="LAZR01000386">
    <property type="protein sequence ID" value="KKN71321.1"/>
    <property type="molecule type" value="Genomic_DNA"/>
</dbReference>
<dbReference type="Pfam" id="PF05050">
    <property type="entry name" value="Methyltransf_21"/>
    <property type="match status" value="1"/>
</dbReference>
<dbReference type="InterPro" id="IPR052514">
    <property type="entry name" value="SAM-dependent_MTase"/>
</dbReference>
<evidence type="ECO:0000313" key="2">
    <source>
        <dbReference type="EMBL" id="KKN71321.1"/>
    </source>
</evidence>
<evidence type="ECO:0000259" key="1">
    <source>
        <dbReference type="Pfam" id="PF05050"/>
    </source>
</evidence>
<dbReference type="AlphaFoldDB" id="A0A0F9VCN7"/>
<feature type="domain" description="Methyltransferase FkbM" evidence="1">
    <location>
        <begin position="76"/>
        <end position="247"/>
    </location>
</feature>
<gene>
    <name evidence="2" type="ORF">LCGC14_0422310</name>
</gene>
<name>A0A0F9VCN7_9ZZZZ</name>
<dbReference type="NCBIfam" id="TIGR01444">
    <property type="entry name" value="fkbM_fam"/>
    <property type="match status" value="1"/>
</dbReference>
<organism evidence="2">
    <name type="scientific">marine sediment metagenome</name>
    <dbReference type="NCBI Taxonomy" id="412755"/>
    <lineage>
        <taxon>unclassified sequences</taxon>
        <taxon>metagenomes</taxon>
        <taxon>ecological metagenomes</taxon>
    </lineage>
</organism>
<accession>A0A0F9VCN7</accession>
<proteinExistence type="predicted"/>
<sequence>MKTLLKNLWFRLPYNLSIPAPLPYKIAGTRPWIPAHPDETGIAIAQRWPFPNYNYENRLWDFIQKLEFKPRKVAIDAGAGQGFYTLMLADKFETVLAVEPNPIEAEILHNNLDKYGVKNTVILKQPLSSRIETVDFRWIQHHESRSSFAPVFQEDVVKFKRGNNKKRKVQLETTTLDIILDGMNWIEDVAFIKLDIEGAELEALSGMKRTILINRPIIVCELADIATDSFNYWASEIISRLTSYGYKGFTFDSNRKLQSLDEHVGPLRTEGIFLPND</sequence>
<dbReference type="InterPro" id="IPR029063">
    <property type="entry name" value="SAM-dependent_MTases_sf"/>
</dbReference>
<reference evidence="2" key="1">
    <citation type="journal article" date="2015" name="Nature">
        <title>Complex archaea that bridge the gap between prokaryotes and eukaryotes.</title>
        <authorList>
            <person name="Spang A."/>
            <person name="Saw J.H."/>
            <person name="Jorgensen S.L."/>
            <person name="Zaremba-Niedzwiedzka K."/>
            <person name="Martijn J."/>
            <person name="Lind A.E."/>
            <person name="van Eijk R."/>
            <person name="Schleper C."/>
            <person name="Guy L."/>
            <person name="Ettema T.J."/>
        </authorList>
    </citation>
    <scope>NUCLEOTIDE SEQUENCE</scope>
</reference>
<dbReference type="SUPFAM" id="SSF53335">
    <property type="entry name" value="S-adenosyl-L-methionine-dependent methyltransferases"/>
    <property type="match status" value="1"/>
</dbReference>
<comment type="caution">
    <text evidence="2">The sequence shown here is derived from an EMBL/GenBank/DDBJ whole genome shotgun (WGS) entry which is preliminary data.</text>
</comment>
<dbReference type="Gene3D" id="3.40.50.150">
    <property type="entry name" value="Vaccinia Virus protein VP39"/>
    <property type="match status" value="1"/>
</dbReference>